<keyword evidence="4" id="KW-1185">Reference proteome</keyword>
<keyword evidence="2" id="KW-1133">Transmembrane helix</keyword>
<feature type="transmembrane region" description="Helical" evidence="2">
    <location>
        <begin position="123"/>
        <end position="143"/>
    </location>
</feature>
<dbReference type="Proteomes" id="UP000183413">
    <property type="component" value="Unassembled WGS sequence"/>
</dbReference>
<reference evidence="3 4" key="1">
    <citation type="submission" date="2016-10" db="EMBL/GenBank/DDBJ databases">
        <authorList>
            <person name="de Groot N.N."/>
        </authorList>
    </citation>
    <scope>NUCLEOTIDE SEQUENCE [LARGE SCALE GENOMIC DNA]</scope>
    <source>
        <strain evidence="3 4">DSM 43067</strain>
    </source>
</reference>
<feature type="transmembrane region" description="Helical" evidence="2">
    <location>
        <begin position="12"/>
        <end position="33"/>
    </location>
</feature>
<feature type="transmembrane region" description="Helical" evidence="2">
    <location>
        <begin position="81"/>
        <end position="103"/>
    </location>
</feature>
<dbReference type="GeneID" id="99656762"/>
<organism evidence="3 4">
    <name type="scientific">Actinomadura madurae</name>
    <dbReference type="NCBI Taxonomy" id="1993"/>
    <lineage>
        <taxon>Bacteria</taxon>
        <taxon>Bacillati</taxon>
        <taxon>Actinomycetota</taxon>
        <taxon>Actinomycetes</taxon>
        <taxon>Streptosporangiales</taxon>
        <taxon>Thermomonosporaceae</taxon>
        <taxon>Actinomadura</taxon>
    </lineage>
</organism>
<dbReference type="STRING" id="1993.SAMN04489713_101922"/>
<dbReference type="AlphaFoldDB" id="A0A1I4XMV1"/>
<name>A0A1I4XMV1_9ACTN</name>
<dbReference type="eggNOG" id="ENOG5032Z7A">
    <property type="taxonomic scope" value="Bacteria"/>
</dbReference>
<sequence length="202" mass="20958">MTGTMRVPRSRGAFCGFLLVLLGLWGALLPLAGPYFDFGFAPDDPWVYNTDRLQLSIAPGAAAALGGLIVLLSANRAFGMAGAWLAALGGAWFAVGTSVATLWDVPGVGAPLGTEEARHLGEQLAGFTGLGVVVVFLAALALGRFAVAGVREQEPPDEEPVFTGANSTQPLVYGRYARENPPGHGPPPAGDQPVAGDTRFDR</sequence>
<protein>
    <recommendedName>
        <fullName evidence="5">Tryptophan-associated transmembrane protein (Trp_oprn_chp)</fullName>
    </recommendedName>
</protein>
<accession>A0A1I4XMV1</accession>
<evidence type="ECO:0008006" key="5">
    <source>
        <dbReference type="Google" id="ProtNLM"/>
    </source>
</evidence>
<keyword evidence="2" id="KW-0472">Membrane</keyword>
<evidence type="ECO:0000256" key="2">
    <source>
        <dbReference type="SAM" id="Phobius"/>
    </source>
</evidence>
<dbReference type="InParanoid" id="A0A1I4XMV1"/>
<evidence type="ECO:0000256" key="1">
    <source>
        <dbReference type="SAM" id="MobiDB-lite"/>
    </source>
</evidence>
<dbReference type="EMBL" id="FOVH01000001">
    <property type="protein sequence ID" value="SFN26650.1"/>
    <property type="molecule type" value="Genomic_DNA"/>
</dbReference>
<evidence type="ECO:0000313" key="4">
    <source>
        <dbReference type="Proteomes" id="UP000183413"/>
    </source>
</evidence>
<proteinExistence type="predicted"/>
<evidence type="ECO:0000313" key="3">
    <source>
        <dbReference type="EMBL" id="SFN26650.1"/>
    </source>
</evidence>
<feature type="region of interest" description="Disordered" evidence="1">
    <location>
        <begin position="173"/>
        <end position="202"/>
    </location>
</feature>
<keyword evidence="2" id="KW-0812">Transmembrane</keyword>
<feature type="transmembrane region" description="Helical" evidence="2">
    <location>
        <begin position="53"/>
        <end position="74"/>
    </location>
</feature>
<gene>
    <name evidence="3" type="ORF">SAMN04489713_101922</name>
</gene>
<dbReference type="OrthoDB" id="3208582at2"/>
<dbReference type="RefSeq" id="WP_024935255.1">
    <property type="nucleotide sequence ID" value="NZ_CP083237.1"/>
</dbReference>